<sequence>MSKPEILFVGDGPDWYLQRFAQDFVLHRLPGGGAAALDPAVAARVEALVAAGPVDAALIDALPALRLIANAGAGYEKVDVAAAGRRNIPVTNTPDVTDGCVADLALGLLLAVGREIVRGDRFVRDGRWSSGGYPLARRFHGRRMGVLGLGRIGQAIAARARAFDMSIAYHNRRKVPGVDAVHHPSLLSLAAACDYLVVACPGGDATHHLVDRAALEALGPDGIVVNISRGAVIDEQALIEALETGAIAGAGLDVFEHEPEVPERLKALENVVLTPHRGGGTVETWEAACDLVKANLRAFFDGKPLLTPIGEC</sequence>
<comment type="similarity">
    <text evidence="4">Belongs to the D-isomer specific 2-hydroxyacid dehydrogenase family.</text>
</comment>
<dbReference type="KEGG" id="hdh:G5B40_08695"/>
<gene>
    <name evidence="7" type="ORF">G5B40_08695</name>
</gene>
<keyword evidence="2 4" id="KW-0560">Oxidoreductase</keyword>
<dbReference type="Gene3D" id="3.40.50.720">
    <property type="entry name" value="NAD(P)-binding Rossmann-like Domain"/>
    <property type="match status" value="2"/>
</dbReference>
<dbReference type="GO" id="GO:0005829">
    <property type="term" value="C:cytosol"/>
    <property type="evidence" value="ECO:0007669"/>
    <property type="project" value="TreeGrafter"/>
</dbReference>
<keyword evidence="1" id="KW-0521">NADP</keyword>
<evidence type="ECO:0000256" key="2">
    <source>
        <dbReference type="ARBA" id="ARBA00023002"/>
    </source>
</evidence>
<dbReference type="GO" id="GO:0016618">
    <property type="term" value="F:hydroxypyruvate reductase [NAD(P)H] activity"/>
    <property type="evidence" value="ECO:0007669"/>
    <property type="project" value="TreeGrafter"/>
</dbReference>
<evidence type="ECO:0000259" key="5">
    <source>
        <dbReference type="Pfam" id="PF00389"/>
    </source>
</evidence>
<dbReference type="GO" id="GO:0030267">
    <property type="term" value="F:glyoxylate reductase (NADPH) activity"/>
    <property type="evidence" value="ECO:0007669"/>
    <property type="project" value="TreeGrafter"/>
</dbReference>
<dbReference type="InterPro" id="IPR050223">
    <property type="entry name" value="D-isomer_2-hydroxyacid_DH"/>
</dbReference>
<dbReference type="Pfam" id="PF00389">
    <property type="entry name" value="2-Hacid_dh"/>
    <property type="match status" value="1"/>
</dbReference>
<dbReference type="CDD" id="cd12156">
    <property type="entry name" value="HPPR"/>
    <property type="match status" value="1"/>
</dbReference>
<proteinExistence type="inferred from homology"/>
<name>A0A7L5BXF3_9RHOB</name>
<dbReference type="InterPro" id="IPR006139">
    <property type="entry name" value="D-isomer_2_OHA_DH_cat_dom"/>
</dbReference>
<keyword evidence="8" id="KW-1185">Reference proteome</keyword>
<dbReference type="EMBL" id="CP049056">
    <property type="protein sequence ID" value="QIE55528.1"/>
    <property type="molecule type" value="Genomic_DNA"/>
</dbReference>
<evidence type="ECO:0000256" key="4">
    <source>
        <dbReference type="RuleBase" id="RU003719"/>
    </source>
</evidence>
<evidence type="ECO:0000256" key="1">
    <source>
        <dbReference type="ARBA" id="ARBA00022857"/>
    </source>
</evidence>
<dbReference type="Proteomes" id="UP000503336">
    <property type="component" value="Chromosome"/>
</dbReference>
<feature type="domain" description="D-isomer specific 2-hydroxyacid dehydrogenase NAD-binding" evidence="6">
    <location>
        <begin position="106"/>
        <end position="278"/>
    </location>
</feature>
<keyword evidence="3" id="KW-0520">NAD</keyword>
<evidence type="ECO:0000313" key="8">
    <source>
        <dbReference type="Proteomes" id="UP000503336"/>
    </source>
</evidence>
<dbReference type="InterPro" id="IPR036291">
    <property type="entry name" value="NAD(P)-bd_dom_sf"/>
</dbReference>
<organism evidence="7 8">
    <name type="scientific">Pikeienuella piscinae</name>
    <dbReference type="NCBI Taxonomy" id="2748098"/>
    <lineage>
        <taxon>Bacteria</taxon>
        <taxon>Pseudomonadati</taxon>
        <taxon>Pseudomonadota</taxon>
        <taxon>Alphaproteobacteria</taxon>
        <taxon>Rhodobacterales</taxon>
        <taxon>Paracoccaceae</taxon>
        <taxon>Pikeienuella</taxon>
    </lineage>
</organism>
<feature type="domain" description="D-isomer specific 2-hydroxyacid dehydrogenase catalytic" evidence="5">
    <location>
        <begin position="48"/>
        <end position="308"/>
    </location>
</feature>
<protein>
    <submittedName>
        <fullName evidence="7">2-hydroxyacid dehydrogenase</fullName>
    </submittedName>
</protein>
<dbReference type="PANTHER" id="PTHR10996">
    <property type="entry name" value="2-HYDROXYACID DEHYDROGENASE-RELATED"/>
    <property type="match status" value="1"/>
</dbReference>
<dbReference type="RefSeq" id="WP_165097564.1">
    <property type="nucleotide sequence ID" value="NZ_CP049056.1"/>
</dbReference>
<dbReference type="GO" id="GO:0051287">
    <property type="term" value="F:NAD binding"/>
    <property type="evidence" value="ECO:0007669"/>
    <property type="project" value="InterPro"/>
</dbReference>
<dbReference type="FunFam" id="3.40.50.720:FF:000213">
    <property type="entry name" value="Putative 2-hydroxyacid dehydrogenase"/>
    <property type="match status" value="1"/>
</dbReference>
<dbReference type="Pfam" id="PF02826">
    <property type="entry name" value="2-Hacid_dh_C"/>
    <property type="match status" value="1"/>
</dbReference>
<dbReference type="InterPro" id="IPR006140">
    <property type="entry name" value="D-isomer_DH_NAD-bd"/>
</dbReference>
<accession>A0A7L5BXF3</accession>
<dbReference type="AlphaFoldDB" id="A0A7L5BXF3"/>
<evidence type="ECO:0000259" key="6">
    <source>
        <dbReference type="Pfam" id="PF02826"/>
    </source>
</evidence>
<evidence type="ECO:0000313" key="7">
    <source>
        <dbReference type="EMBL" id="QIE55528.1"/>
    </source>
</evidence>
<evidence type="ECO:0000256" key="3">
    <source>
        <dbReference type="ARBA" id="ARBA00023027"/>
    </source>
</evidence>
<dbReference type="SUPFAM" id="SSF52283">
    <property type="entry name" value="Formate/glycerate dehydrogenase catalytic domain-like"/>
    <property type="match status" value="1"/>
</dbReference>
<reference evidence="7 8" key="1">
    <citation type="submission" date="2020-02" db="EMBL/GenBank/DDBJ databases">
        <title>complete genome sequence of Rhodobacteraceae bacterium.</title>
        <authorList>
            <person name="Park J."/>
            <person name="Kim Y.-S."/>
            <person name="Kim K.-H."/>
        </authorList>
    </citation>
    <scope>NUCLEOTIDE SEQUENCE [LARGE SCALE GENOMIC DNA]</scope>
    <source>
        <strain evidence="7 8">RR4-56</strain>
    </source>
</reference>
<dbReference type="SUPFAM" id="SSF51735">
    <property type="entry name" value="NAD(P)-binding Rossmann-fold domains"/>
    <property type="match status" value="1"/>
</dbReference>
<dbReference type="PANTHER" id="PTHR10996:SF178">
    <property type="entry name" value="2-HYDROXYACID DEHYDROGENASE YGL185C-RELATED"/>
    <property type="match status" value="1"/>
</dbReference>